<dbReference type="GO" id="GO:0003989">
    <property type="term" value="F:acetyl-CoA carboxylase activity"/>
    <property type="evidence" value="ECO:0007669"/>
    <property type="project" value="TreeGrafter"/>
</dbReference>
<dbReference type="RefSeq" id="WP_110806232.1">
    <property type="nucleotide sequence ID" value="NZ_QJTK01000010.1"/>
</dbReference>
<dbReference type="SUPFAM" id="SSF52096">
    <property type="entry name" value="ClpP/crotonase"/>
    <property type="match status" value="1"/>
</dbReference>
<feature type="domain" description="CoA carboxyltransferase N-terminal" evidence="2">
    <location>
        <begin position="1"/>
        <end position="257"/>
    </location>
</feature>
<dbReference type="EMBL" id="QJTK01000010">
    <property type="protein sequence ID" value="PYF09147.1"/>
    <property type="molecule type" value="Genomic_DNA"/>
</dbReference>
<dbReference type="PANTHER" id="PTHR42995">
    <property type="entry name" value="ACETYL-COENZYME A CARBOXYLASE CARBOXYL TRANSFERASE SUBUNIT BETA, CHLOROPLASTIC"/>
    <property type="match status" value="1"/>
</dbReference>
<dbReference type="GO" id="GO:0005975">
    <property type="term" value="P:carbohydrate metabolic process"/>
    <property type="evidence" value="ECO:0007669"/>
    <property type="project" value="InterPro"/>
</dbReference>
<dbReference type="Pfam" id="PF01039">
    <property type="entry name" value="Carboxyl_trans"/>
    <property type="match status" value="1"/>
</dbReference>
<name>A0A318TZK2_9RHOB</name>
<evidence type="ECO:0000256" key="1">
    <source>
        <dbReference type="ARBA" id="ARBA00022679"/>
    </source>
</evidence>
<dbReference type="Gene3D" id="3.90.226.10">
    <property type="entry name" value="2-enoyl-CoA Hydratase, Chain A, domain 1"/>
    <property type="match status" value="1"/>
</dbReference>
<keyword evidence="4" id="KW-1185">Reference proteome</keyword>
<dbReference type="GO" id="GO:2001295">
    <property type="term" value="P:malonyl-CoA biosynthetic process"/>
    <property type="evidence" value="ECO:0007669"/>
    <property type="project" value="TreeGrafter"/>
</dbReference>
<evidence type="ECO:0000313" key="3">
    <source>
        <dbReference type="EMBL" id="PYF09147.1"/>
    </source>
</evidence>
<dbReference type="PANTHER" id="PTHR42995:SF1">
    <property type="entry name" value="MALONATE DECARBOXYLASE BETA SUBUNIT"/>
    <property type="match status" value="1"/>
</dbReference>
<evidence type="ECO:0000313" key="4">
    <source>
        <dbReference type="Proteomes" id="UP000247727"/>
    </source>
</evidence>
<dbReference type="NCBIfam" id="NF005530">
    <property type="entry name" value="PRK07189.1"/>
    <property type="match status" value="1"/>
</dbReference>
<dbReference type="InterPro" id="IPR029045">
    <property type="entry name" value="ClpP/crotonase-like_dom_sf"/>
</dbReference>
<comment type="caution">
    <text evidence="3">The sequence shown here is derived from an EMBL/GenBank/DDBJ whole genome shotgun (WGS) entry which is preliminary data.</text>
</comment>
<dbReference type="OrthoDB" id="5502755at2"/>
<dbReference type="GO" id="GO:0016740">
    <property type="term" value="F:transferase activity"/>
    <property type="evidence" value="ECO:0007669"/>
    <property type="project" value="UniProtKB-KW"/>
</dbReference>
<accession>A0A318TZK2</accession>
<dbReference type="AlphaFoldDB" id="A0A318TZK2"/>
<dbReference type="Proteomes" id="UP000247727">
    <property type="component" value="Unassembled WGS sequence"/>
</dbReference>
<dbReference type="InterPro" id="IPR011762">
    <property type="entry name" value="COA_CT_N"/>
</dbReference>
<dbReference type="GO" id="GO:0016831">
    <property type="term" value="F:carboxy-lyase activity"/>
    <property type="evidence" value="ECO:0007669"/>
    <property type="project" value="InterPro"/>
</dbReference>
<dbReference type="InterPro" id="IPR034733">
    <property type="entry name" value="AcCoA_carboxyl_beta"/>
</dbReference>
<dbReference type="NCBIfam" id="TIGR03133">
    <property type="entry name" value="malonate_beta"/>
    <property type="match status" value="1"/>
</dbReference>
<protein>
    <submittedName>
        <fullName evidence="3">Malonate decarboxylase beta subunit</fullName>
    </submittedName>
</protein>
<organism evidence="3 4">
    <name type="scientific">Rhodobacter viridis</name>
    <dbReference type="NCBI Taxonomy" id="1054202"/>
    <lineage>
        <taxon>Bacteria</taxon>
        <taxon>Pseudomonadati</taxon>
        <taxon>Pseudomonadota</taxon>
        <taxon>Alphaproteobacteria</taxon>
        <taxon>Rhodobacterales</taxon>
        <taxon>Rhodobacter group</taxon>
        <taxon>Rhodobacter</taxon>
    </lineage>
</organism>
<reference evidence="3 4" key="1">
    <citation type="submission" date="2018-06" db="EMBL/GenBank/DDBJ databases">
        <title>Genomic Encyclopedia of Type Strains, Phase III (KMG-III): the genomes of soil and plant-associated and newly described type strains.</title>
        <authorList>
            <person name="Whitman W."/>
        </authorList>
    </citation>
    <scope>NUCLEOTIDE SEQUENCE [LARGE SCALE GENOMIC DNA]</scope>
    <source>
        <strain evidence="3 4">JA737</strain>
    </source>
</reference>
<dbReference type="InterPro" id="IPR017556">
    <property type="entry name" value="Malonate_beta"/>
</dbReference>
<evidence type="ECO:0000259" key="2">
    <source>
        <dbReference type="PROSITE" id="PS50980"/>
    </source>
</evidence>
<proteinExistence type="predicted"/>
<gene>
    <name evidence="3" type="ORF">C8J30_11018</name>
</gene>
<dbReference type="GO" id="GO:0006633">
    <property type="term" value="P:fatty acid biosynthetic process"/>
    <property type="evidence" value="ECO:0007669"/>
    <property type="project" value="TreeGrafter"/>
</dbReference>
<dbReference type="PROSITE" id="PS50980">
    <property type="entry name" value="COA_CT_NTER"/>
    <property type="match status" value="1"/>
</dbReference>
<keyword evidence="1" id="KW-0808">Transferase</keyword>
<sequence>MTNWTDLQSCRFIEASARERAIGLVDEGSFTELAGPFDRVTSPHLKLLGDAVAFDDGIVTGVGQIGRTPVFVISQEGRFIGGSVGEIGGAKMVNTIKLAIDFHDELVAKFADLDEEEKPMVVISFETGGVRLHEANAGLLAHAEVMDQLQKARGKVPVIALIGSKVGAFGGMGFVAAATDVIIMSEFGRLGLTGPEVIEQEMGKEEFDASDRALVFRTTGGRHKYIMGDANFLVENSIAAFREQVSALTGLSIEAFEEMRRIGSSAKVKAQLRAVALAAQMQPGDATEVWSHAGNTDAWGLIDLPLSDFLARVERLSV</sequence>